<dbReference type="Proteomes" id="UP001148838">
    <property type="component" value="Unassembled WGS sequence"/>
</dbReference>
<keyword evidence="5" id="KW-0539">Nucleus</keyword>
<evidence type="ECO:0000313" key="8">
    <source>
        <dbReference type="EMBL" id="KAJ4428910.1"/>
    </source>
</evidence>
<feature type="domain" description="Mos1 transposase HTH" evidence="6">
    <location>
        <begin position="697"/>
        <end position="741"/>
    </location>
</feature>
<accession>A0ABQ8S582</accession>
<reference evidence="8 9" key="1">
    <citation type="journal article" date="2022" name="Allergy">
        <title>Genome assembly and annotation of Periplaneta americana reveal a comprehensive cockroach allergen profile.</title>
        <authorList>
            <person name="Wang L."/>
            <person name="Xiong Q."/>
            <person name="Saelim N."/>
            <person name="Wang L."/>
            <person name="Nong W."/>
            <person name="Wan A.T."/>
            <person name="Shi M."/>
            <person name="Liu X."/>
            <person name="Cao Q."/>
            <person name="Hui J.H.L."/>
            <person name="Sookrung N."/>
            <person name="Leung T.F."/>
            <person name="Tungtrongchitr A."/>
            <person name="Tsui S.K.W."/>
        </authorList>
    </citation>
    <scope>NUCLEOTIDE SEQUENCE [LARGE SCALE GENOMIC DNA]</scope>
    <source>
        <strain evidence="8">PWHHKU_190912</strain>
    </source>
</reference>
<evidence type="ECO:0000256" key="2">
    <source>
        <dbReference type="ARBA" id="ARBA00004286"/>
    </source>
</evidence>
<dbReference type="Pfam" id="PF01359">
    <property type="entry name" value="Transposase_1"/>
    <property type="match status" value="1"/>
</dbReference>
<evidence type="ECO:0000259" key="6">
    <source>
        <dbReference type="Pfam" id="PF17906"/>
    </source>
</evidence>
<dbReference type="InterPro" id="IPR036397">
    <property type="entry name" value="RNaseH_sf"/>
</dbReference>
<dbReference type="Pfam" id="PF17906">
    <property type="entry name" value="HTH_48"/>
    <property type="match status" value="1"/>
</dbReference>
<dbReference type="Gene3D" id="3.30.420.10">
    <property type="entry name" value="Ribonuclease H-like superfamily/Ribonuclease H"/>
    <property type="match status" value="1"/>
</dbReference>
<evidence type="ECO:0008006" key="10">
    <source>
        <dbReference type="Google" id="ProtNLM"/>
    </source>
</evidence>
<evidence type="ECO:0000256" key="1">
    <source>
        <dbReference type="ARBA" id="ARBA00004123"/>
    </source>
</evidence>
<evidence type="ECO:0000256" key="3">
    <source>
        <dbReference type="ARBA" id="ARBA00007147"/>
    </source>
</evidence>
<comment type="similarity">
    <text evidence="3">Belongs to the Integrator subunit 8 family.</text>
</comment>
<dbReference type="PANTHER" id="PTHR13350:SF1">
    <property type="entry name" value="INTEGRATOR COMPLEX SUBUNIT 8"/>
    <property type="match status" value="1"/>
</dbReference>
<dbReference type="InterPro" id="IPR001888">
    <property type="entry name" value="Transposase_1"/>
</dbReference>
<dbReference type="InterPro" id="IPR041426">
    <property type="entry name" value="Mos1_HTH"/>
</dbReference>
<dbReference type="Pfam" id="PF25756">
    <property type="entry name" value="TPR_INTS8"/>
    <property type="match status" value="1"/>
</dbReference>
<name>A0ABQ8S582_PERAM</name>
<dbReference type="InterPro" id="IPR038751">
    <property type="entry name" value="INTS8"/>
</dbReference>
<evidence type="ECO:0000256" key="5">
    <source>
        <dbReference type="ARBA" id="ARBA00023242"/>
    </source>
</evidence>
<dbReference type="EMBL" id="JAJSOF020000036">
    <property type="protein sequence ID" value="KAJ4428910.1"/>
    <property type="molecule type" value="Genomic_DNA"/>
</dbReference>
<proteinExistence type="inferred from homology"/>
<evidence type="ECO:0000259" key="7">
    <source>
        <dbReference type="Pfam" id="PF25756"/>
    </source>
</evidence>
<protein>
    <recommendedName>
        <fullName evidence="10">Histone-lysine N-methyltransferase SETMAR</fullName>
    </recommendedName>
</protein>
<keyword evidence="9" id="KW-1185">Reference proteome</keyword>
<dbReference type="InterPro" id="IPR057980">
    <property type="entry name" value="TPR_INTS8"/>
</dbReference>
<comment type="caution">
    <text evidence="8">The sequence shown here is derived from an EMBL/GenBank/DDBJ whole genome shotgun (WGS) entry which is preliminary data.</text>
</comment>
<organism evidence="8 9">
    <name type="scientific">Periplaneta americana</name>
    <name type="common">American cockroach</name>
    <name type="synonym">Blatta americana</name>
    <dbReference type="NCBI Taxonomy" id="6978"/>
    <lineage>
        <taxon>Eukaryota</taxon>
        <taxon>Metazoa</taxon>
        <taxon>Ecdysozoa</taxon>
        <taxon>Arthropoda</taxon>
        <taxon>Hexapoda</taxon>
        <taxon>Insecta</taxon>
        <taxon>Pterygota</taxon>
        <taxon>Neoptera</taxon>
        <taxon>Polyneoptera</taxon>
        <taxon>Dictyoptera</taxon>
        <taxon>Blattodea</taxon>
        <taxon>Blattoidea</taxon>
        <taxon>Blattidae</taxon>
        <taxon>Blattinae</taxon>
        <taxon>Periplaneta</taxon>
    </lineage>
</organism>
<keyword evidence="4" id="KW-0158">Chromosome</keyword>
<dbReference type="PANTHER" id="PTHR13350">
    <property type="entry name" value="INTEGRATOR COMPLEX SUBUNIT 8"/>
    <property type="match status" value="1"/>
</dbReference>
<evidence type="ECO:0000313" key="9">
    <source>
        <dbReference type="Proteomes" id="UP001148838"/>
    </source>
</evidence>
<evidence type="ECO:0000256" key="4">
    <source>
        <dbReference type="ARBA" id="ARBA00022454"/>
    </source>
</evidence>
<gene>
    <name evidence="8" type="ORF">ANN_25904</name>
</gene>
<sequence>MQLTLLQDLLYLTMEKDVDVSTHKELDLAACPRHVLFAVTLYHRPGLQDPTYVPQNVSEELVRGLESQVSNSIAVLSRVVSLNTVPTVPVFETFVMLTEDSTDARQNWDKSAQVSGTEFFCQLHFDLGSFHFFREEYPLSGEYISKAAQLKQQLGSEASVYCTVSNEDLQGYSEACDITAPTASSHNLTYQLHRAIRDQYTGIVSILQADNLRQEIPQVYRDTLELDIQGAMSSRKFTVARDLLLQVQTLNVVRRVVAGTLTCGDYVHRLGQGGSKAIDILLNALKHVLANPNDIEKERIKLFVLQLVECGDVDGLPERFLSCGYLVELFSPRELEEVTRKTAAVGRDDAMDIPELLLKTNWDMPDFAACKNSRLEVGNLEQQLILSYNATEIRGLVEKLVTANPAKPQWRINNKDFKLAAELLTAVEQEARSSSVSSGVMYKLVRLLSWETLLIQIIEFLTDWPNHKLTARTHTRTTLSHFLSRLRDSTALAVVISLLARLHNMLRDEPSLELSVDYSGLWPASVSKYYLEAAIVVSDFFSQPIPRAAIDDHVYRRMIKCCTHLQCHTQAAVLCQFLEEVDYTTAFKSLGDIKSSTCSDAMDSYYSCIWDTTILEYLVHLHTKRGEHHRKQQAIKVIGLLELNANNNEEIQREAANIRKSRFLRAMARQSRLVPVAWQQWSEMEALIPSPAACEVRSVIKFFTAQSFAPIEIHRQLCQVYGPNIMSKQMVRRWCRQFSEGRQSVHDEERSGRPSLINDDSVELVRQRIMENRHFTITELSSLFPQISRSLLHRLSLSTCCSKRAALTFLQWYHDDGDEFLDRIVTGDETWISHFIPETKQQSMHWRHSGSPVRTKFKQSLLVRKVMCTVFWDRKGILLIDFLPRCEIVNADRYYETLRKLRCVIQNKRRGMLTAGVVLLHDNARPHTARRTAGVLTEFGWELFDHPPYSPDLAPSDFHVFLHLKKFLSSGERFGHDEELKTSVTRWFHSQTAEFYDRGIQKLIAQYDKCLNSDGGYVEK</sequence>
<feature type="domain" description="INTS8 TPR repeats" evidence="7">
    <location>
        <begin position="528"/>
        <end position="670"/>
    </location>
</feature>
<comment type="subcellular location">
    <subcellularLocation>
        <location evidence="2">Chromosome</location>
    </subcellularLocation>
    <subcellularLocation>
        <location evidence="1">Nucleus</location>
    </subcellularLocation>
</comment>
<dbReference type="Gene3D" id="1.10.10.1450">
    <property type="match status" value="1"/>
</dbReference>